<reference evidence="6" key="1">
    <citation type="submission" date="2018-06" db="EMBL/GenBank/DDBJ databases">
        <authorList>
            <person name="Guldener U."/>
        </authorList>
    </citation>
    <scope>NUCLEOTIDE SEQUENCE [LARGE SCALE GENOMIC DNA]</scope>
    <source>
        <strain evidence="6">UTAD17</strain>
    </source>
</reference>
<accession>A0A376BBN8</accession>
<evidence type="ECO:0000256" key="4">
    <source>
        <dbReference type="SAM" id="Coils"/>
    </source>
</evidence>
<organism evidence="5 6">
    <name type="scientific">Saccharomycodes ludwigii</name>
    <dbReference type="NCBI Taxonomy" id="36035"/>
    <lineage>
        <taxon>Eukaryota</taxon>
        <taxon>Fungi</taxon>
        <taxon>Dikarya</taxon>
        <taxon>Ascomycota</taxon>
        <taxon>Saccharomycotina</taxon>
        <taxon>Saccharomycetes</taxon>
        <taxon>Saccharomycodales</taxon>
        <taxon>Saccharomycodaceae</taxon>
        <taxon>Saccharomycodes</taxon>
    </lineage>
</organism>
<dbReference type="EMBL" id="UFAJ01001078">
    <property type="protein sequence ID" value="SSD62036.1"/>
    <property type="molecule type" value="Genomic_DNA"/>
</dbReference>
<keyword evidence="3" id="KW-0687">Ribonucleoprotein</keyword>
<keyword evidence="2 5" id="KW-0689">Ribosomal protein</keyword>
<dbReference type="PANTHER" id="PTHR10744">
    <property type="entry name" value="40S RIBOSOMAL PROTEIN S11 FAMILY MEMBER"/>
    <property type="match status" value="1"/>
</dbReference>
<dbReference type="AlphaFoldDB" id="A0A376BBN8"/>
<evidence type="ECO:0000256" key="2">
    <source>
        <dbReference type="ARBA" id="ARBA00022980"/>
    </source>
</evidence>
<dbReference type="GO" id="GO:1990904">
    <property type="term" value="C:ribonucleoprotein complex"/>
    <property type="evidence" value="ECO:0007669"/>
    <property type="project" value="UniProtKB-KW"/>
</dbReference>
<dbReference type="PRINTS" id="PR00973">
    <property type="entry name" value="RIBOSOMALS17"/>
</dbReference>
<gene>
    <name evidence="5" type="ORF">SCODWIG_03798</name>
</gene>
<keyword evidence="6" id="KW-1185">Reference proteome</keyword>
<proteinExistence type="inferred from homology"/>
<dbReference type="CDD" id="cd00364">
    <property type="entry name" value="Ribosomal_uS17"/>
    <property type="match status" value="1"/>
</dbReference>
<dbReference type="Proteomes" id="UP000262825">
    <property type="component" value="Unassembled WGS sequence"/>
</dbReference>
<dbReference type="PANTHER" id="PTHR10744:SF1">
    <property type="entry name" value="SMALL RIBOSOMAL SUBUNIT PROTEIN US17M"/>
    <property type="match status" value="1"/>
</dbReference>
<dbReference type="SUPFAM" id="SSF50249">
    <property type="entry name" value="Nucleic acid-binding proteins"/>
    <property type="match status" value="1"/>
</dbReference>
<protein>
    <submittedName>
        <fullName evidence="5">Related to 37S ribosomal protein S17, mitochondrial</fullName>
    </submittedName>
</protein>
<dbReference type="InterPro" id="IPR012340">
    <property type="entry name" value="NA-bd_OB-fold"/>
</dbReference>
<evidence type="ECO:0000256" key="1">
    <source>
        <dbReference type="ARBA" id="ARBA00010254"/>
    </source>
</evidence>
<dbReference type="Pfam" id="PF00366">
    <property type="entry name" value="Ribosomal_S17"/>
    <property type="match status" value="1"/>
</dbReference>
<sequence length="222" mass="25931">MMKTVKVRVESKVFNNKINKYLFYRKDYLVHDEGEVSREGDLVRIEATRPLSKRKFFSIAEILRNKGQQFAAFEREAKVQVANEENVKTEAFLQKRNQSDSTLLKDVLFLQKYFANNKDKTKEDEQTFLQIKEKYGISGDMTQDSIKTLLQLDIAGLQNKLDSTREVLGNLKQQLDNLMNDDIKANDILSKNFSIENPSELKKNIKKNLLRKYILKNPELVF</sequence>
<name>A0A376BBN8_9ASCO</name>
<dbReference type="GO" id="GO:0005739">
    <property type="term" value="C:mitochondrion"/>
    <property type="evidence" value="ECO:0007669"/>
    <property type="project" value="TreeGrafter"/>
</dbReference>
<dbReference type="GO" id="GO:0005840">
    <property type="term" value="C:ribosome"/>
    <property type="evidence" value="ECO:0007669"/>
    <property type="project" value="UniProtKB-KW"/>
</dbReference>
<comment type="similarity">
    <text evidence="1">Belongs to the universal ribosomal protein uS17 family.</text>
</comment>
<keyword evidence="4" id="KW-0175">Coiled coil</keyword>
<feature type="coiled-coil region" evidence="4">
    <location>
        <begin position="154"/>
        <end position="181"/>
    </location>
</feature>
<dbReference type="GO" id="GO:0006412">
    <property type="term" value="P:translation"/>
    <property type="evidence" value="ECO:0007669"/>
    <property type="project" value="InterPro"/>
</dbReference>
<evidence type="ECO:0000313" key="5">
    <source>
        <dbReference type="EMBL" id="SSD62036.1"/>
    </source>
</evidence>
<evidence type="ECO:0000313" key="6">
    <source>
        <dbReference type="Proteomes" id="UP000262825"/>
    </source>
</evidence>
<evidence type="ECO:0000256" key="3">
    <source>
        <dbReference type="ARBA" id="ARBA00023274"/>
    </source>
</evidence>
<dbReference type="InterPro" id="IPR000266">
    <property type="entry name" value="Ribosomal_uS17"/>
</dbReference>
<dbReference type="Gene3D" id="2.40.50.140">
    <property type="entry name" value="Nucleic acid-binding proteins"/>
    <property type="match status" value="1"/>
</dbReference>
<dbReference type="VEuPathDB" id="FungiDB:SCODWIG_03798"/>
<dbReference type="GO" id="GO:0003735">
    <property type="term" value="F:structural constituent of ribosome"/>
    <property type="evidence" value="ECO:0007669"/>
    <property type="project" value="InterPro"/>
</dbReference>